<feature type="domain" description="Hedgehog/Intein (Hint)" evidence="1">
    <location>
        <begin position="169"/>
        <end position="315"/>
    </location>
</feature>
<comment type="caution">
    <text evidence="2">The sequence shown here is derived from an EMBL/GenBank/DDBJ whole genome shotgun (WGS) entry which is preliminary data.</text>
</comment>
<dbReference type="InterPro" id="IPR028992">
    <property type="entry name" value="Hedgehog/Intein_dom"/>
</dbReference>
<dbReference type="RefSeq" id="WP_260277063.1">
    <property type="nucleotide sequence ID" value="NZ_JANAVZ010000005.1"/>
</dbReference>
<sequence length="382" mass="40646">MPLIKTWIIDTTVPNVTTIANDAQAVTAAQSLGSAASSTYTIADVFTGPPGTSGLDVLLEQNFNSAFLGNGTDDTISLDGGATQLTVQQFIGLSGVTITIDGGSPVPISQLFVYILSDGTVMSVPSDTFIAAQDLDGTESVVFDFSGAMDSTPTSNDVGSNLNNFGTVPCFVSGTLIRTENGEVPVENLRPGDRIVTRDYGLQPIVWIGSAHISSAQLQSAPHLMPIRIRAGALGDDLPVSDLLVSPQHRIAISDRIADRMFGESEVLVAAKHLSAFDGVEIAEEVESVTYWHILFNEHQIVISNGADTESLFLGPEAVKSMPAEAIREIREIFPGLFDLDSPDVMKPARSLVPGSRARRLVTRIAAKSDRHRKALSKSALV</sequence>
<protein>
    <submittedName>
        <fullName evidence="2">Hint domain-containing protein</fullName>
    </submittedName>
</protein>
<organism evidence="2 3">
    <name type="scientific">Paracoccus maritimus</name>
    <dbReference type="NCBI Taxonomy" id="2933292"/>
    <lineage>
        <taxon>Bacteria</taxon>
        <taxon>Pseudomonadati</taxon>
        <taxon>Pseudomonadota</taxon>
        <taxon>Alphaproteobacteria</taxon>
        <taxon>Rhodobacterales</taxon>
        <taxon>Paracoccaceae</taxon>
        <taxon>Paracoccus</taxon>
    </lineage>
</organism>
<reference evidence="2 3" key="1">
    <citation type="submission" date="2022-04" db="EMBL/GenBank/DDBJ databases">
        <title>Paracoccus sp. YLB-12 draft genome sequence.</title>
        <authorList>
            <person name="Yu L."/>
        </authorList>
    </citation>
    <scope>NUCLEOTIDE SEQUENCE [LARGE SCALE GENOMIC DNA]</scope>
    <source>
        <strain evidence="2 3">YLB-12</strain>
    </source>
</reference>
<name>A0ABT2K9H2_9RHOB</name>
<dbReference type="Proteomes" id="UP001320702">
    <property type="component" value="Unassembled WGS sequence"/>
</dbReference>
<proteinExistence type="predicted"/>
<evidence type="ECO:0000259" key="1">
    <source>
        <dbReference type="Pfam" id="PF13403"/>
    </source>
</evidence>
<dbReference type="Pfam" id="PF13403">
    <property type="entry name" value="Hint_2"/>
    <property type="match status" value="1"/>
</dbReference>
<dbReference type="EMBL" id="JANAVZ010000005">
    <property type="protein sequence ID" value="MCT4333172.1"/>
    <property type="molecule type" value="Genomic_DNA"/>
</dbReference>
<gene>
    <name evidence="2" type="ORF">MU516_09860</name>
</gene>
<evidence type="ECO:0000313" key="2">
    <source>
        <dbReference type="EMBL" id="MCT4333172.1"/>
    </source>
</evidence>
<dbReference type="Gene3D" id="2.170.16.10">
    <property type="entry name" value="Hedgehog/Intein (Hint) domain"/>
    <property type="match status" value="1"/>
</dbReference>
<evidence type="ECO:0000313" key="3">
    <source>
        <dbReference type="Proteomes" id="UP001320702"/>
    </source>
</evidence>
<accession>A0ABT2K9H2</accession>
<dbReference type="InterPro" id="IPR036844">
    <property type="entry name" value="Hint_dom_sf"/>
</dbReference>
<dbReference type="SUPFAM" id="SSF51294">
    <property type="entry name" value="Hedgehog/intein (Hint) domain"/>
    <property type="match status" value="1"/>
</dbReference>
<keyword evidence="3" id="KW-1185">Reference proteome</keyword>